<name>A0A5J6DAQ2_9CAUD</name>
<protein>
    <submittedName>
        <fullName evidence="1">Putative tail fiber protein</fullName>
    </submittedName>
</protein>
<organism evidence="1 2">
    <name type="scientific">Erwinia phage pEp_SNUABM_01</name>
    <dbReference type="NCBI Taxonomy" id="2601643"/>
    <lineage>
        <taxon>Viruses</taxon>
        <taxon>Duplodnaviria</taxon>
        <taxon>Heunggongvirae</taxon>
        <taxon>Uroviricota</taxon>
        <taxon>Caudoviricetes</taxon>
        <taxon>Vequintavirinae</taxon>
        <taxon>Henunavirus</taxon>
        <taxon>Henunavirus SNUABM01</taxon>
    </lineage>
</organism>
<gene>
    <name evidence="1" type="ORF">pEpSNUABM01_072</name>
</gene>
<evidence type="ECO:0000313" key="2">
    <source>
        <dbReference type="Proteomes" id="UP000326545"/>
    </source>
</evidence>
<dbReference type="Proteomes" id="UP000326545">
    <property type="component" value="Segment"/>
</dbReference>
<accession>A0A5J6DAQ2</accession>
<sequence length="313" mass="33387">MAQPDIEIEVWAEQDYDLPNALTKNKIRPISDLWDKGYDMGEKPDAQGWNYVWFMLSSWLKYMQEEQLPGLSNLYLQRNQSLSDLMDLPASRQNLGVYSKAETDDRYLQLTGGALSGGLKVAGSANTSLTTQGLILRWNETNGSGASFFVNNQGGGAGGFVFRNVNADGTTETGRLTITGNGSLVTQATVRGGSLESTGNATVAGSTTTANLVVNNNSATVAGKHVARSVNGNNADANGNITITFPAQGIMGIRFGAAVFRRQGGPTAEFENGHVLTGGGDFGADDGSYYSRPLQYLIDGNWQTAAYTTALAR</sequence>
<dbReference type="EMBL" id="MN184887">
    <property type="protein sequence ID" value="QEQ94898.1"/>
    <property type="molecule type" value="Genomic_DNA"/>
</dbReference>
<keyword evidence="2" id="KW-1185">Reference proteome</keyword>
<evidence type="ECO:0000313" key="1">
    <source>
        <dbReference type="EMBL" id="QEQ94898.1"/>
    </source>
</evidence>
<reference evidence="1 2" key="1">
    <citation type="submission" date="2019-07" db="EMBL/GenBank/DDBJ databases">
        <title>Complete genome sequence of bacteriophages infecting Erwinia pyrifoliae.</title>
        <authorList>
            <person name="Kim S.G."/>
            <person name="Park S.C."/>
        </authorList>
    </citation>
    <scope>NUCLEOTIDE SEQUENCE [LARGE SCALE GENOMIC DNA]</scope>
</reference>
<proteinExistence type="predicted"/>